<keyword evidence="3" id="KW-1185">Reference proteome</keyword>
<dbReference type="EMBL" id="BONU01000013">
    <property type="protein sequence ID" value="GIG73998.1"/>
    <property type="molecule type" value="Genomic_DNA"/>
</dbReference>
<accession>A0A8J3PML8</accession>
<comment type="caution">
    <text evidence="2">The sequence shown here is derived from an EMBL/GenBank/DDBJ whole genome shotgun (WGS) entry which is preliminary data.</text>
</comment>
<dbReference type="AlphaFoldDB" id="A0A8J3PML8"/>
<protein>
    <submittedName>
        <fullName evidence="2">Uncharacterized protein</fullName>
    </submittedName>
</protein>
<name>A0A8J3PML8_9ACTN</name>
<evidence type="ECO:0000313" key="3">
    <source>
        <dbReference type="Proteomes" id="UP000653674"/>
    </source>
</evidence>
<dbReference type="Proteomes" id="UP000653674">
    <property type="component" value="Unassembled WGS sequence"/>
</dbReference>
<gene>
    <name evidence="2" type="ORF">Pfl04_24020</name>
</gene>
<feature type="region of interest" description="Disordered" evidence="1">
    <location>
        <begin position="59"/>
        <end position="80"/>
    </location>
</feature>
<proteinExistence type="predicted"/>
<sequence length="99" mass="11008">MDHHVEAVVEQLQVGIRHHHRDLDEGVVGQIQPGHLTVDPDQKITHVDSLVRVRAFTWRPVPGHDGESPPIAVVAKPGDQETRADRVAGIRLAPTWERA</sequence>
<organism evidence="2 3">
    <name type="scientific">Planosporangium flavigriseum</name>
    <dbReference type="NCBI Taxonomy" id="373681"/>
    <lineage>
        <taxon>Bacteria</taxon>
        <taxon>Bacillati</taxon>
        <taxon>Actinomycetota</taxon>
        <taxon>Actinomycetes</taxon>
        <taxon>Micromonosporales</taxon>
        <taxon>Micromonosporaceae</taxon>
        <taxon>Planosporangium</taxon>
    </lineage>
</organism>
<reference evidence="2" key="1">
    <citation type="submission" date="2021-01" db="EMBL/GenBank/DDBJ databases">
        <title>Whole genome shotgun sequence of Planosporangium flavigriseum NBRC 105377.</title>
        <authorList>
            <person name="Komaki H."/>
            <person name="Tamura T."/>
        </authorList>
    </citation>
    <scope>NUCLEOTIDE SEQUENCE</scope>
    <source>
        <strain evidence="2">NBRC 105377</strain>
    </source>
</reference>
<evidence type="ECO:0000256" key="1">
    <source>
        <dbReference type="SAM" id="MobiDB-lite"/>
    </source>
</evidence>
<evidence type="ECO:0000313" key="2">
    <source>
        <dbReference type="EMBL" id="GIG73998.1"/>
    </source>
</evidence>